<accession>A0ACC2PRF4</accession>
<evidence type="ECO:0000313" key="1">
    <source>
        <dbReference type="EMBL" id="KAJ8685391.1"/>
    </source>
</evidence>
<dbReference type="Proteomes" id="UP001239111">
    <property type="component" value="Chromosome 1"/>
</dbReference>
<name>A0ACC2PRF4_9HYME</name>
<protein>
    <submittedName>
        <fullName evidence="1">Uncharacterized protein</fullName>
    </submittedName>
</protein>
<sequence>MNGDIEGDEGGEYTYIGPGENTVMEFAIPSGEEKERIKRISIAQEIKSDHLLLELELDVKSATQNKEKTIVHKWDKKATERYREGLENWKPEKFWEGMNTKRKRRETVDSGISGEDWMKHFRAQFGGPGEKPQRSHKKKRDGREVNTQRKSWRKSSKMKRTKACGPDGIGKEAWMYANKEGSKQTTKEMEKDQKMERIRERIERLEKLMMKQGEAIREMSRKLEGKEVSLVDYSDTDAKLKEEELINNKVEERNKMLERQKTSEVK</sequence>
<keyword evidence="2" id="KW-1185">Reference proteome</keyword>
<gene>
    <name evidence="1" type="ORF">QAD02_021184</name>
</gene>
<reference evidence="1" key="1">
    <citation type="submission" date="2023-04" db="EMBL/GenBank/DDBJ databases">
        <title>A chromosome-level genome assembly of the parasitoid wasp Eretmocerus hayati.</title>
        <authorList>
            <person name="Zhong Y."/>
            <person name="Liu S."/>
            <person name="Liu Y."/>
        </authorList>
    </citation>
    <scope>NUCLEOTIDE SEQUENCE</scope>
    <source>
        <strain evidence="1">ZJU_SS_LIU_2023</strain>
    </source>
</reference>
<dbReference type="EMBL" id="CM056741">
    <property type="protein sequence ID" value="KAJ8685391.1"/>
    <property type="molecule type" value="Genomic_DNA"/>
</dbReference>
<comment type="caution">
    <text evidence="1">The sequence shown here is derived from an EMBL/GenBank/DDBJ whole genome shotgun (WGS) entry which is preliminary data.</text>
</comment>
<organism evidence="1 2">
    <name type="scientific">Eretmocerus hayati</name>
    <dbReference type="NCBI Taxonomy" id="131215"/>
    <lineage>
        <taxon>Eukaryota</taxon>
        <taxon>Metazoa</taxon>
        <taxon>Ecdysozoa</taxon>
        <taxon>Arthropoda</taxon>
        <taxon>Hexapoda</taxon>
        <taxon>Insecta</taxon>
        <taxon>Pterygota</taxon>
        <taxon>Neoptera</taxon>
        <taxon>Endopterygota</taxon>
        <taxon>Hymenoptera</taxon>
        <taxon>Apocrita</taxon>
        <taxon>Proctotrupomorpha</taxon>
        <taxon>Chalcidoidea</taxon>
        <taxon>Aphelinidae</taxon>
        <taxon>Aphelininae</taxon>
        <taxon>Eretmocerus</taxon>
    </lineage>
</organism>
<proteinExistence type="predicted"/>
<evidence type="ECO:0000313" key="2">
    <source>
        <dbReference type="Proteomes" id="UP001239111"/>
    </source>
</evidence>